<dbReference type="AlphaFoldDB" id="A0A482DVL9"/>
<gene>
    <name evidence="1" type="primary">orf107</name>
</gene>
<dbReference type="EMBL" id="MK550697">
    <property type="protein sequence ID" value="QBM09676.1"/>
    <property type="molecule type" value="Genomic_DNA"/>
</dbReference>
<organism evidence="1">
    <name type="scientific">Dactylella sp</name>
    <dbReference type="NCBI Taxonomy" id="1814903"/>
    <lineage>
        <taxon>Eukaryota</taxon>
        <taxon>Fungi</taxon>
        <taxon>Dikarya</taxon>
        <taxon>Ascomycota</taxon>
        <taxon>Pezizomycotina</taxon>
        <taxon>Orbiliomycetes</taxon>
        <taxon>Orbiliales</taxon>
        <taxon>Orbiliaceae</taxon>
        <taxon>Dactylella</taxon>
    </lineage>
</organism>
<name>A0A482DVL9_9PEZI</name>
<sequence>MKYTINIFIPYLVGDSAKVSVLHSHHYLLKFCTNYGKIKIIGFSTFHNLFPVDDNNELNLQDIKFSISDTIYDILSAFPDCLEANPKYPLNIGYSVVSSGGDYSFTA</sequence>
<proteinExistence type="predicted"/>
<evidence type="ECO:0000313" key="1">
    <source>
        <dbReference type="EMBL" id="QBM09676.1"/>
    </source>
</evidence>
<keyword evidence="1" id="KW-0496">Mitochondrion</keyword>
<accession>A0A482DVL9</accession>
<reference evidence="1" key="1">
    <citation type="submission" date="2019-02" db="EMBL/GenBank/DDBJ databases">
        <authorList>
            <person name="Fang M.L."/>
            <person name="Zhang Y."/>
        </authorList>
    </citation>
    <scope>NUCLEOTIDE SEQUENCE</scope>
    <source>
        <strain evidence="1">YMF1.01838</strain>
    </source>
</reference>
<geneLocation type="mitochondrion" evidence="1"/>
<protein>
    <submittedName>
        <fullName evidence="1">Uncharacterized protein</fullName>
    </submittedName>
</protein>